<reference evidence="1 2" key="1">
    <citation type="submission" date="2021-06" db="EMBL/GenBank/DDBJ databases">
        <title>Caerostris extrusa draft genome.</title>
        <authorList>
            <person name="Kono N."/>
            <person name="Arakawa K."/>
        </authorList>
    </citation>
    <scope>NUCLEOTIDE SEQUENCE [LARGE SCALE GENOMIC DNA]</scope>
</reference>
<comment type="caution">
    <text evidence="1">The sequence shown here is derived from an EMBL/GenBank/DDBJ whole genome shotgun (WGS) entry which is preliminary data.</text>
</comment>
<protein>
    <submittedName>
        <fullName evidence="1">Uncharacterized protein</fullName>
    </submittedName>
</protein>
<evidence type="ECO:0000313" key="2">
    <source>
        <dbReference type="Proteomes" id="UP001054945"/>
    </source>
</evidence>
<proteinExistence type="predicted"/>
<gene>
    <name evidence="1" type="ORF">CEXT_191411</name>
</gene>
<dbReference type="Proteomes" id="UP001054945">
    <property type="component" value="Unassembled WGS sequence"/>
</dbReference>
<sequence length="115" mass="13169">MVGVIRHFLNCFCRGKFSLTLVRRRVVLLKPGPDGSHDVAEGHRIPLEQISIQSVSLSSTQSRFVHRNRILPYSSSTSSNRRYPLLQFHSIIRRDITDSENNSIKQLQHCKREGG</sequence>
<dbReference type="AlphaFoldDB" id="A0AAV4Y8G5"/>
<evidence type="ECO:0000313" key="1">
    <source>
        <dbReference type="EMBL" id="GIZ03613.1"/>
    </source>
</evidence>
<dbReference type="EMBL" id="BPLR01001629">
    <property type="protein sequence ID" value="GIZ03613.1"/>
    <property type="molecule type" value="Genomic_DNA"/>
</dbReference>
<accession>A0AAV4Y8G5</accession>
<organism evidence="1 2">
    <name type="scientific">Caerostris extrusa</name>
    <name type="common">Bark spider</name>
    <name type="synonym">Caerostris bankana</name>
    <dbReference type="NCBI Taxonomy" id="172846"/>
    <lineage>
        <taxon>Eukaryota</taxon>
        <taxon>Metazoa</taxon>
        <taxon>Ecdysozoa</taxon>
        <taxon>Arthropoda</taxon>
        <taxon>Chelicerata</taxon>
        <taxon>Arachnida</taxon>
        <taxon>Araneae</taxon>
        <taxon>Araneomorphae</taxon>
        <taxon>Entelegynae</taxon>
        <taxon>Araneoidea</taxon>
        <taxon>Araneidae</taxon>
        <taxon>Caerostris</taxon>
    </lineage>
</organism>
<name>A0AAV4Y8G5_CAEEX</name>
<keyword evidence="2" id="KW-1185">Reference proteome</keyword>